<dbReference type="AlphaFoldDB" id="A0A8J3P4C6"/>
<name>A0A8J3P4C6_9ACTN</name>
<organism evidence="1 2">
    <name type="scientific">Catellatospora citrea</name>
    <dbReference type="NCBI Taxonomy" id="53366"/>
    <lineage>
        <taxon>Bacteria</taxon>
        <taxon>Bacillati</taxon>
        <taxon>Actinomycetota</taxon>
        <taxon>Actinomycetes</taxon>
        <taxon>Micromonosporales</taxon>
        <taxon>Micromonosporaceae</taxon>
        <taxon>Catellatospora</taxon>
    </lineage>
</organism>
<reference evidence="1 2" key="1">
    <citation type="submission" date="2021-01" db="EMBL/GenBank/DDBJ databases">
        <title>Whole genome shotgun sequence of Catellatospora citrea NBRC 14495.</title>
        <authorList>
            <person name="Komaki H."/>
            <person name="Tamura T."/>
        </authorList>
    </citation>
    <scope>NUCLEOTIDE SEQUENCE [LARGE SCALE GENOMIC DNA]</scope>
    <source>
        <strain evidence="1 2">NBRC 14495</strain>
    </source>
</reference>
<evidence type="ECO:0000313" key="2">
    <source>
        <dbReference type="Proteomes" id="UP000659904"/>
    </source>
</evidence>
<gene>
    <name evidence="1" type="ORF">Cci01nite_83200</name>
</gene>
<sequence>MVCGISRSLTLITTRPGLDIGEHVAAFACRCGVPSRSVVPTYRGSAVLTVYWEWTEPADYEAFVPSGGI</sequence>
<comment type="caution">
    <text evidence="1">The sequence shown here is derived from an EMBL/GenBank/DDBJ whole genome shotgun (WGS) entry which is preliminary data.</text>
</comment>
<dbReference type="EMBL" id="BONH01000080">
    <property type="protein sequence ID" value="GIG03227.1"/>
    <property type="molecule type" value="Genomic_DNA"/>
</dbReference>
<proteinExistence type="predicted"/>
<accession>A0A8J3P4C6</accession>
<evidence type="ECO:0000313" key="1">
    <source>
        <dbReference type="EMBL" id="GIG03227.1"/>
    </source>
</evidence>
<protein>
    <submittedName>
        <fullName evidence="1">Uncharacterized protein</fullName>
    </submittedName>
</protein>
<dbReference type="Proteomes" id="UP000659904">
    <property type="component" value="Unassembled WGS sequence"/>
</dbReference>
<keyword evidence="2" id="KW-1185">Reference proteome</keyword>